<sequence>MANAPQHHWLNGIIQVRKAITVSFPPLSHHLGSHLLIQESAKFFQPKV</sequence>
<dbReference type="AlphaFoldDB" id="T1GCE4"/>
<organism evidence="1 2">
    <name type="scientific">Megaselia scalaris</name>
    <name type="common">Humpbacked fly</name>
    <name type="synonym">Phora scalaris</name>
    <dbReference type="NCBI Taxonomy" id="36166"/>
    <lineage>
        <taxon>Eukaryota</taxon>
        <taxon>Metazoa</taxon>
        <taxon>Ecdysozoa</taxon>
        <taxon>Arthropoda</taxon>
        <taxon>Hexapoda</taxon>
        <taxon>Insecta</taxon>
        <taxon>Pterygota</taxon>
        <taxon>Neoptera</taxon>
        <taxon>Endopterygota</taxon>
        <taxon>Diptera</taxon>
        <taxon>Brachycera</taxon>
        <taxon>Muscomorpha</taxon>
        <taxon>Platypezoidea</taxon>
        <taxon>Phoridae</taxon>
        <taxon>Megaseliini</taxon>
        <taxon>Megaselia</taxon>
    </lineage>
</organism>
<dbReference type="EnsemblMetazoa" id="MESCA000955-RA">
    <property type="protein sequence ID" value="MESCA000955-PA"/>
    <property type="gene ID" value="MESCA000955"/>
</dbReference>
<evidence type="ECO:0000313" key="2">
    <source>
        <dbReference type="Proteomes" id="UP000015102"/>
    </source>
</evidence>
<proteinExistence type="predicted"/>
<reference evidence="1" key="2">
    <citation type="submission" date="2015-06" db="UniProtKB">
        <authorList>
            <consortium name="EnsemblMetazoa"/>
        </authorList>
    </citation>
    <scope>IDENTIFICATION</scope>
</reference>
<reference evidence="2" key="1">
    <citation type="submission" date="2013-02" db="EMBL/GenBank/DDBJ databases">
        <authorList>
            <person name="Hughes D."/>
        </authorList>
    </citation>
    <scope>NUCLEOTIDE SEQUENCE</scope>
    <source>
        <strain>Durham</strain>
        <strain evidence="2">NC isolate 2 -- Noor lab</strain>
    </source>
</reference>
<dbReference type="EMBL" id="CAQQ02166505">
    <property type="status" value="NOT_ANNOTATED_CDS"/>
    <property type="molecule type" value="Genomic_DNA"/>
</dbReference>
<evidence type="ECO:0000313" key="1">
    <source>
        <dbReference type="EnsemblMetazoa" id="MESCA000955-PA"/>
    </source>
</evidence>
<dbReference type="HOGENOM" id="CLU_3160504_0_0_1"/>
<name>T1GCE4_MEGSC</name>
<keyword evidence="2" id="KW-1185">Reference proteome</keyword>
<dbReference type="Proteomes" id="UP000015102">
    <property type="component" value="Unassembled WGS sequence"/>
</dbReference>
<accession>T1GCE4</accession>
<protein>
    <submittedName>
        <fullName evidence="1">Uncharacterized protein</fullName>
    </submittedName>
</protein>